<dbReference type="SMART" id="SM00220">
    <property type="entry name" value="S_TKc"/>
    <property type="match status" value="1"/>
</dbReference>
<dbReference type="Gene3D" id="1.10.510.10">
    <property type="entry name" value="Transferase(Phosphotransferase) domain 1"/>
    <property type="match status" value="1"/>
</dbReference>
<dbReference type="Proteomes" id="UP001218188">
    <property type="component" value="Unassembled WGS sequence"/>
</dbReference>
<dbReference type="AlphaFoldDB" id="A0AAD6RZR1"/>
<organism evidence="2 3">
    <name type="scientific">Mycena alexandri</name>
    <dbReference type="NCBI Taxonomy" id="1745969"/>
    <lineage>
        <taxon>Eukaryota</taxon>
        <taxon>Fungi</taxon>
        <taxon>Dikarya</taxon>
        <taxon>Basidiomycota</taxon>
        <taxon>Agaricomycotina</taxon>
        <taxon>Agaricomycetes</taxon>
        <taxon>Agaricomycetidae</taxon>
        <taxon>Agaricales</taxon>
        <taxon>Marasmiineae</taxon>
        <taxon>Mycenaceae</taxon>
        <taxon>Mycena</taxon>
    </lineage>
</organism>
<dbReference type="InterPro" id="IPR000719">
    <property type="entry name" value="Prot_kinase_dom"/>
</dbReference>
<reference evidence="2" key="1">
    <citation type="submission" date="2023-03" db="EMBL/GenBank/DDBJ databases">
        <title>Massive genome expansion in bonnet fungi (Mycena s.s.) driven by repeated elements and novel gene families across ecological guilds.</title>
        <authorList>
            <consortium name="Lawrence Berkeley National Laboratory"/>
            <person name="Harder C.B."/>
            <person name="Miyauchi S."/>
            <person name="Viragh M."/>
            <person name="Kuo A."/>
            <person name="Thoen E."/>
            <person name="Andreopoulos B."/>
            <person name="Lu D."/>
            <person name="Skrede I."/>
            <person name="Drula E."/>
            <person name="Henrissat B."/>
            <person name="Morin E."/>
            <person name="Kohler A."/>
            <person name="Barry K."/>
            <person name="LaButti K."/>
            <person name="Morin E."/>
            <person name="Salamov A."/>
            <person name="Lipzen A."/>
            <person name="Mereny Z."/>
            <person name="Hegedus B."/>
            <person name="Baldrian P."/>
            <person name="Stursova M."/>
            <person name="Weitz H."/>
            <person name="Taylor A."/>
            <person name="Grigoriev I.V."/>
            <person name="Nagy L.G."/>
            <person name="Martin F."/>
            <person name="Kauserud H."/>
        </authorList>
    </citation>
    <scope>NUCLEOTIDE SEQUENCE</scope>
    <source>
        <strain evidence="2">CBHHK200</strain>
    </source>
</reference>
<feature type="domain" description="Protein kinase" evidence="1">
    <location>
        <begin position="1"/>
        <end position="349"/>
    </location>
</feature>
<evidence type="ECO:0000313" key="3">
    <source>
        <dbReference type="Proteomes" id="UP001218188"/>
    </source>
</evidence>
<dbReference type="PROSITE" id="PS50011">
    <property type="entry name" value="PROTEIN_KINASE_DOM"/>
    <property type="match status" value="1"/>
</dbReference>
<dbReference type="SUPFAM" id="SSF56112">
    <property type="entry name" value="Protein kinase-like (PK-like)"/>
    <property type="match status" value="1"/>
</dbReference>
<sequence>MSYKERYGSTGDARPAHEGKLFPREIFWRDYQPFLLKRGYRLRARFQPDWVPSWKNAKELRLAEDSQRLAYRQLMDATRISDGSLVALKLSDPDEDPHEVEIAQFLSSEPGTADLRNHCVPIYEIIPVPDLKDAIIIVMPLLYPLEYPRFDTVGETVECFRQIFEGVQFIHENKIAHGDCKYDSFLVDSKALFLSPNHQPHPSVPYRRRDFQGPPRAATTRTRAPVKYFIIDFNLSLRYDGPGPHLRAPRWGGDRTVPEWKTGEMCDPFAVDIYCLGNTIRENFTKGYDLDPGKKGFGFMKTLVNDMCQDDPKARPKMDEVVARFEEIRLSLSERKLRSRIAPKNENFVAAVFRFVFHWGGQVIPILRRIPAIPTYQ</sequence>
<protein>
    <submittedName>
        <fullName evidence="2">Kinase-like domain-containing protein</fullName>
    </submittedName>
</protein>
<dbReference type="GO" id="GO:0004672">
    <property type="term" value="F:protein kinase activity"/>
    <property type="evidence" value="ECO:0007669"/>
    <property type="project" value="InterPro"/>
</dbReference>
<accession>A0AAD6RZR1</accession>
<evidence type="ECO:0000259" key="1">
    <source>
        <dbReference type="PROSITE" id="PS50011"/>
    </source>
</evidence>
<comment type="caution">
    <text evidence="2">The sequence shown here is derived from an EMBL/GenBank/DDBJ whole genome shotgun (WGS) entry which is preliminary data.</text>
</comment>
<keyword evidence="2" id="KW-0808">Transferase</keyword>
<gene>
    <name evidence="2" type="ORF">C8F04DRAFT_1244256</name>
</gene>
<dbReference type="GO" id="GO:0005524">
    <property type="term" value="F:ATP binding"/>
    <property type="evidence" value="ECO:0007669"/>
    <property type="project" value="InterPro"/>
</dbReference>
<dbReference type="InterPro" id="IPR011009">
    <property type="entry name" value="Kinase-like_dom_sf"/>
</dbReference>
<evidence type="ECO:0000313" key="2">
    <source>
        <dbReference type="EMBL" id="KAJ7017305.1"/>
    </source>
</evidence>
<keyword evidence="3" id="KW-1185">Reference proteome</keyword>
<name>A0AAD6RZR1_9AGAR</name>
<proteinExistence type="predicted"/>
<dbReference type="EMBL" id="JARJCM010000418">
    <property type="protein sequence ID" value="KAJ7017305.1"/>
    <property type="molecule type" value="Genomic_DNA"/>
</dbReference>
<keyword evidence="2" id="KW-0418">Kinase</keyword>